<dbReference type="EMBL" id="BNCO01000034">
    <property type="protein sequence ID" value="GIL59386.1"/>
    <property type="molecule type" value="Genomic_DNA"/>
</dbReference>
<keyword evidence="1" id="KW-0472">Membrane</keyword>
<keyword evidence="2" id="KW-0732">Signal</keyword>
<dbReference type="Proteomes" id="UP000747399">
    <property type="component" value="Unassembled WGS sequence"/>
</dbReference>
<name>A0A8J4F4H8_9CHLO</name>
<keyword evidence="4" id="KW-1185">Reference proteome</keyword>
<dbReference type="AlphaFoldDB" id="A0A8J4F4H8"/>
<keyword evidence="1" id="KW-0812">Transmembrane</keyword>
<comment type="caution">
    <text evidence="3">The sequence shown here is derived from an EMBL/GenBank/DDBJ whole genome shotgun (WGS) entry which is preliminary data.</text>
</comment>
<gene>
    <name evidence="3" type="ORF">Vafri_14260</name>
</gene>
<accession>A0A8J4F4H8</accession>
<evidence type="ECO:0000256" key="2">
    <source>
        <dbReference type="SAM" id="SignalP"/>
    </source>
</evidence>
<evidence type="ECO:0000256" key="1">
    <source>
        <dbReference type="SAM" id="Phobius"/>
    </source>
</evidence>
<feature type="chain" id="PRO_5035220408" evidence="2">
    <location>
        <begin position="24"/>
        <end position="134"/>
    </location>
</feature>
<feature type="signal peptide" evidence="2">
    <location>
        <begin position="1"/>
        <end position="23"/>
    </location>
</feature>
<proteinExistence type="predicted"/>
<sequence>MAWALARMQAVFVMLPVAALVVAAVSRVAVGGIDVGVGAVRAVGGVDGDVGGGGDELVLAVMAAAFLAVVAVLAGAHAGGYGRGVGDDDGCGDGSDGWRHRGRRHCRWRCGDAVLHDLHLHNLAGKSQSCKIDR</sequence>
<protein>
    <submittedName>
        <fullName evidence="3">Uncharacterized protein</fullName>
    </submittedName>
</protein>
<keyword evidence="1" id="KW-1133">Transmembrane helix</keyword>
<evidence type="ECO:0000313" key="3">
    <source>
        <dbReference type="EMBL" id="GIL59386.1"/>
    </source>
</evidence>
<reference evidence="3" key="1">
    <citation type="journal article" date="2021" name="Proc. Natl. Acad. Sci. U.S.A.">
        <title>Three genomes in the algal genus Volvox reveal the fate of a haploid sex-determining region after a transition to homothallism.</title>
        <authorList>
            <person name="Yamamoto K."/>
            <person name="Hamaji T."/>
            <person name="Kawai-Toyooka H."/>
            <person name="Matsuzaki R."/>
            <person name="Takahashi F."/>
            <person name="Nishimura Y."/>
            <person name="Kawachi M."/>
            <person name="Noguchi H."/>
            <person name="Minakuchi Y."/>
            <person name="Umen J.G."/>
            <person name="Toyoda A."/>
            <person name="Nozaki H."/>
        </authorList>
    </citation>
    <scope>NUCLEOTIDE SEQUENCE</scope>
    <source>
        <strain evidence="3">NIES-3780</strain>
    </source>
</reference>
<organism evidence="3 4">
    <name type="scientific">Volvox africanus</name>
    <dbReference type="NCBI Taxonomy" id="51714"/>
    <lineage>
        <taxon>Eukaryota</taxon>
        <taxon>Viridiplantae</taxon>
        <taxon>Chlorophyta</taxon>
        <taxon>core chlorophytes</taxon>
        <taxon>Chlorophyceae</taxon>
        <taxon>CS clade</taxon>
        <taxon>Chlamydomonadales</taxon>
        <taxon>Volvocaceae</taxon>
        <taxon>Volvox</taxon>
    </lineage>
</organism>
<feature type="transmembrane region" description="Helical" evidence="1">
    <location>
        <begin position="58"/>
        <end position="76"/>
    </location>
</feature>
<evidence type="ECO:0000313" key="4">
    <source>
        <dbReference type="Proteomes" id="UP000747399"/>
    </source>
</evidence>